<dbReference type="GO" id="GO:0005615">
    <property type="term" value="C:extracellular space"/>
    <property type="evidence" value="ECO:0007669"/>
    <property type="project" value="TreeGrafter"/>
</dbReference>
<feature type="domain" description="VWFD" evidence="18">
    <location>
        <begin position="2735"/>
        <end position="2910"/>
    </location>
</feature>
<comment type="similarity">
    <text evidence="2">Belongs to the serine protease inhibitor-like (TIL domain-containing) family.</text>
</comment>
<dbReference type="SMART" id="SM00494">
    <property type="entry name" value="ChtBD2"/>
    <property type="match status" value="2"/>
</dbReference>
<dbReference type="Gene3D" id="2.60.120.260">
    <property type="entry name" value="Galactose-binding domain-like"/>
    <property type="match status" value="2"/>
</dbReference>
<dbReference type="GO" id="GO:0008061">
    <property type="term" value="F:chitin binding"/>
    <property type="evidence" value="ECO:0007669"/>
    <property type="project" value="InterPro"/>
</dbReference>
<feature type="non-terminal residue" evidence="19">
    <location>
        <position position="2996"/>
    </location>
</feature>
<dbReference type="InterPro" id="IPR000742">
    <property type="entry name" value="EGF"/>
</dbReference>
<proteinExistence type="inferred from homology"/>
<sequence length="2996" mass="325191">MKLFTSVFILIFGVYICEAGYGTPGYIAQSDVEAPAYIPVDMRHYTLRKGYSKYAGTKTGYGGTKTGYGGTKTSYGGTKTSYGGTKTGYGGTKSGYTGTKNAYGEGRHWDSSGMGSIYSSFTKNVNQPYSNKCEISCKNNGFCVDVNTCLCPPNFTGKYCELDNKPCLAFPPLPMNSRRRCSEGGYDCTVTCAEGHIFPDGTSAANMRCVDGQWQPSRADLTSIPDCQPECKPPCLNGGVCLSVNTCQCPADYRGPQCQYAASVCDVRKLAFNGGYSCQGDMEKFSCQLSCPSGAAFSVPRADDYTCLYSTGVFEPQPIPHCVFTEVIVITPSNHRPSMSQSHSLYSNTSDTTAYEHTTLGAGKYSQGSKPVTIVIQDFTPKGGSCLTWAGVHYKTFDGKIYSFQSPCKHILVRDATAHKYTVAVRHPACARAAYCPSELLVYVQDKLYKLSVAEDGSVEFRSTRRLLPMPASLPGIRVAMPGDLVLVDLDFGLSLKWDTNNMVIVEGSVLLWNNTEGLCGTLDGNPENDMTTREGSLAPTKSVMIASWELKEIGDICDSSPEDVSACSSQADADVRGAQRFCSSVFSKDKFRKCSKVMDVSQLLDVCQWDYCACIKSLSPEECACKTVSVYAKECLRHGVEEMRAWRDSDTCPMKCPDGKVYASCGPAAPPSCALPDAPRGENSTCVEGCFCPEGMLLESGRCVEKSKCPCRVRNKSYPPGAVIPKRCNTCTCSAGQWVCTAAACGARCGAVGDPHYTTFDGRRYDFMGHCSYTMLRANNLTIDVENVACAGSISEAMNLTPYKGEGKPSCTKAVSLQYGGASIHLKQGGFILVNGKEVNTLPVSVGNIRIRAASSLFIIVQLPIKVDLWWDGNTRVFVDVPPSFEGQTSGLCGTFNMNQKDDFLTPEGDVEQSALAFANKWKTREFCDDIAATEPEHPCTVNIQNKEAAEKYCSHLKSKLFESCHEYVDVQAYYEDCVYDMCACAGDAARCLCPVLGAYADACARAAVLVHWRYSVKECEVQCTGGQQYTVCADSCLRSCGDAAAAGAPCRPACVEGCACPAGQLLNDNNVCVPVALCPCFHKGMEFKPGYKEVRAGKRERELCTCVGARWECAPATPAQVAAYPPAEDLRSNCSAAQNKEFTTCELAEPLTCKNMHLAQTVTSQECRPGCQCRRGFVLDAATARCVAPRDCPCHHGGRSYPDGHTMQEECNTCECKGGKWTCTEKQCAGVCGAWGDSHITTFDGQLYDFEGVCTYLLAKGTTDGKDGFSVEIQNEPCGTTGATCSKSVTLRVGGGGAADETVALTRNAPLPDTSSLKRIKKRVAGAYVFLDVPSLGVSLQWDRELRVYVKIKGLCGNFNGDMRDDFQTPSGGGFAETSPLIFADSWKLKPTCPKPTEVTDHCKERPQRVEWAASTCSALKRHPFSLCHSEVPVAAHAARCAADACACDAGADCACACAALAAYAHACAARGVTFKWRTPDLCPMQCDGECENYNECIPACPPETCDNTLDYQEIKQTCEKDTCVEGCKPNKTCPEGTVYSNSSLSECVPRARCRRPCMVVGAREVAEGELLEEDACHSCRCSKGERVCTGQPCATETTGSPLPPETTPHDQPLTCKSGWTEWLSRGAPEISSDGASVDNEPLPLSNELTIGSPMCKKEMMTKIECRTVSDYKTPKETGLNVECSLEKGLVCLEAEKTCPDFEIRVYCECEEPFQCLDAAHPSRAHPTDCSQFYECTPGGTHAVLKSCAPGLQYNPAAMVCDWPAAVALLRPECAAATTTTPTTTTSTTTTSTTVTSTTELWTPPMLAPVPPREELEELPTTTTTTTSVPETTTSRCPPGQVFKECAFPCDKLCDHFKQVLHSKNECLPGQNCVSSCVEESVANIKCEFGSRWRDAKTCVPLKDCTCDRDGLLVKPGGVIVDGCQTCQCLDNALHCDFSKCVSVEVPKKGSTHASFILPAPTTPSTTPTTTLLTTTVTIAATNATTEAFTTVTTQSTTVTTEPTTVTTMSTTETLIIKTTVSPPPECNPANYKNLLWSGEPLPASAFSASSAASDLFQPQYTKLGGRPTAYSAGSWNPDASDANPYIQVELPQKEPIYGVVMQGSPLFDQYVTSYDVMYGDDGHIFSTVDGPDGKPKIFRGPVDREKPMKQMIKPPIEAKFIRIQPQTWNDGVAVRFELIACQEFTTTPTTPTTPTTSTTPTTPTTVTVTTPTTPTTVVLTTPTVPSTQTNPTTQPTTESSTRPTLFTTLEPIACTDNLGLGGNLPINLVETSSNNDGRKLLRMDAERGWTPLYSTPGEWVMFNFTSPRNITGLRTSGGPSGWVTGYYVLFTSDLSTFNPVLDESGAQRLIPANFDNNNVVVNEFRPPIRAQYLKVLPITWKNNIEMKIEPIGCYEIYPHEEQAHDERAPAPCALCPGAPPAACACACAPALYYDGENCVSRDQCPCFVGFIPYPVGSSFRGDKCDECLCKLGGVSSCQPAAPCACAPDLVPTLTPECKCLCEPCTNNTKICPTSKLCLPLEKWCDGLQDCPDDELECTTRAPVTETVVTTVVPTVANTPPVTTLAPTTIASTTEKPLECPKVECPPGYTVRPVSPRASYRGAELPPPRPRYSYQRFYKGSKGGRSFAKGGFSKTSFSKGGNYGPPSRPQQNEAFTLDKPSLASKPEAAKQECAQFKCIPNLPPIPPRGSTPAPVVCSTPICPDKYSLKLDSVPLGVNECPQYSCEPPPEQPAQCSVTGRTFSTFDGTEYKYDVCFHILARENRFGEWTVLLRKKCDEKTCQNQLLVLQDTELILVKPSLMIEYNNYEYTVEQTSKICFQRNSFDVNRLGDGVSIKSRKYNFTVFYSPDGDVKIGVSKKYEGRVDGLCGAYDGDARRERVLPDGREAAGVQEFGRAWAKPGLRADACRVRAVPRDEQKRVWDLCKVITEEPLSQCSKVLSLDKWRSICLEKICSCAELVVNGTKRTEEQCRCLLCWKTVKLFQLRDVTNMKSYT</sequence>
<dbReference type="SUPFAM" id="SSF57196">
    <property type="entry name" value="EGF/Laminin"/>
    <property type="match status" value="2"/>
</dbReference>
<reference evidence="19" key="1">
    <citation type="submission" date="2021-12" db="EMBL/GenBank/DDBJ databases">
        <authorList>
            <person name="Martin H S."/>
        </authorList>
    </citation>
    <scope>NUCLEOTIDE SEQUENCE</scope>
</reference>
<dbReference type="InterPro" id="IPR002172">
    <property type="entry name" value="LDrepeatLR_classA_rpt"/>
</dbReference>
<dbReference type="SMART" id="SM00216">
    <property type="entry name" value="VWD"/>
    <property type="match status" value="4"/>
</dbReference>
<dbReference type="GO" id="GO:0031012">
    <property type="term" value="C:extracellular matrix"/>
    <property type="evidence" value="ECO:0007669"/>
    <property type="project" value="TreeGrafter"/>
</dbReference>
<evidence type="ECO:0000256" key="14">
    <source>
        <dbReference type="SAM" id="SignalP"/>
    </source>
</evidence>
<dbReference type="InterPro" id="IPR001846">
    <property type="entry name" value="VWF_type-D"/>
</dbReference>
<dbReference type="SMART" id="SM00215">
    <property type="entry name" value="VWC_out"/>
    <property type="match status" value="2"/>
</dbReference>
<dbReference type="SUPFAM" id="SSF57603">
    <property type="entry name" value="FnI-like domain"/>
    <property type="match status" value="1"/>
</dbReference>
<dbReference type="SMART" id="SM00192">
    <property type="entry name" value="LDLa"/>
    <property type="match status" value="1"/>
</dbReference>
<evidence type="ECO:0000256" key="6">
    <source>
        <dbReference type="ARBA" id="ARBA00022729"/>
    </source>
</evidence>
<dbReference type="InterPro" id="IPR001007">
    <property type="entry name" value="VWF_dom"/>
</dbReference>
<dbReference type="Pfam" id="PF23244">
    <property type="entry name" value="VWF"/>
    <property type="match status" value="1"/>
</dbReference>
<evidence type="ECO:0000256" key="13">
    <source>
        <dbReference type="SAM" id="MobiDB-lite"/>
    </source>
</evidence>
<dbReference type="CDD" id="cd00057">
    <property type="entry name" value="FA58C"/>
    <property type="match status" value="2"/>
</dbReference>
<dbReference type="InterPro" id="IPR036084">
    <property type="entry name" value="Ser_inhib-like_sf"/>
</dbReference>
<dbReference type="SUPFAM" id="SSF57567">
    <property type="entry name" value="Serine protease inhibitors"/>
    <property type="match status" value="3"/>
</dbReference>
<evidence type="ECO:0000259" key="17">
    <source>
        <dbReference type="PROSITE" id="PS50940"/>
    </source>
</evidence>
<feature type="disulfide bond" evidence="12">
    <location>
        <begin position="249"/>
        <end position="258"/>
    </location>
</feature>
<evidence type="ECO:0008006" key="21">
    <source>
        <dbReference type="Google" id="ProtNLM"/>
    </source>
</evidence>
<keyword evidence="7" id="KW-0677">Repeat</keyword>
<evidence type="ECO:0000256" key="2">
    <source>
        <dbReference type="ARBA" id="ARBA00007611"/>
    </source>
</evidence>
<dbReference type="SUPFAM" id="SSF57625">
    <property type="entry name" value="Invertebrate chitin-binding proteins"/>
    <property type="match status" value="1"/>
</dbReference>
<feature type="domain" description="VWFD" evidence="18">
    <location>
        <begin position="1232"/>
        <end position="1396"/>
    </location>
</feature>
<evidence type="ECO:0000256" key="8">
    <source>
        <dbReference type="ARBA" id="ARBA00022900"/>
    </source>
</evidence>
<feature type="domain" description="Chitin-binding type-2" evidence="17">
    <location>
        <begin position="1715"/>
        <end position="1778"/>
    </location>
</feature>
<keyword evidence="4" id="KW-0964">Secreted</keyword>
<feature type="disulfide bond" evidence="12">
    <location>
        <begin position="231"/>
        <end position="241"/>
    </location>
</feature>
<dbReference type="InterPro" id="IPR002919">
    <property type="entry name" value="TIL_dom"/>
</dbReference>
<dbReference type="GO" id="GO:0004867">
    <property type="term" value="F:serine-type endopeptidase inhibitor activity"/>
    <property type="evidence" value="ECO:0007669"/>
    <property type="project" value="UniProtKB-KW"/>
</dbReference>
<dbReference type="PROSITE" id="PS51233">
    <property type="entry name" value="VWFD"/>
    <property type="match status" value="4"/>
</dbReference>
<evidence type="ECO:0000256" key="12">
    <source>
        <dbReference type="PROSITE-ProRule" id="PRU00076"/>
    </source>
</evidence>
<dbReference type="SUPFAM" id="SSF49785">
    <property type="entry name" value="Galactose-binding domain-like"/>
    <property type="match status" value="2"/>
</dbReference>
<keyword evidence="12" id="KW-0245">EGF-like domain</keyword>
<comment type="subcellular location">
    <subcellularLocation>
        <location evidence="1">Secreted</location>
        <location evidence="1">Extracellular space</location>
    </subcellularLocation>
</comment>
<evidence type="ECO:0000313" key="19">
    <source>
        <dbReference type="EMBL" id="CAH0722011.1"/>
    </source>
</evidence>
<evidence type="ECO:0000256" key="1">
    <source>
        <dbReference type="ARBA" id="ARBA00004239"/>
    </source>
</evidence>
<evidence type="ECO:0000259" key="15">
    <source>
        <dbReference type="PROSITE" id="PS50022"/>
    </source>
</evidence>
<dbReference type="InterPro" id="IPR002557">
    <property type="entry name" value="Chitin-bd_dom"/>
</dbReference>
<feature type="domain" description="F5/8 type C" evidence="15">
    <location>
        <begin position="2032"/>
        <end position="2184"/>
    </location>
</feature>
<dbReference type="SMART" id="SM00181">
    <property type="entry name" value="EGF"/>
    <property type="match status" value="5"/>
</dbReference>
<evidence type="ECO:0000256" key="5">
    <source>
        <dbReference type="ARBA" id="ARBA00022690"/>
    </source>
</evidence>
<keyword evidence="8" id="KW-0722">Serine protease inhibitor</keyword>
<dbReference type="CDD" id="cd19941">
    <property type="entry name" value="TIL"/>
    <property type="match status" value="4"/>
</dbReference>
<dbReference type="PANTHER" id="PTHR11339">
    <property type="entry name" value="EXTRACELLULAR MATRIX GLYCOPROTEIN RELATED"/>
    <property type="match status" value="1"/>
</dbReference>
<dbReference type="InterPro" id="IPR000421">
    <property type="entry name" value="FA58C"/>
</dbReference>
<feature type="chain" id="PRO_5035459919" description="Hemocytin" evidence="14">
    <location>
        <begin position="20"/>
        <end position="2996"/>
    </location>
</feature>
<gene>
    <name evidence="19" type="ORF">BINO364_LOCUS8035</name>
</gene>
<dbReference type="InterPro" id="IPR036508">
    <property type="entry name" value="Chitin-bd_dom_sf"/>
</dbReference>
<feature type="disulfide bond" evidence="12">
    <location>
        <begin position="151"/>
        <end position="160"/>
    </location>
</feature>
<dbReference type="Gene3D" id="3.20.20.80">
    <property type="entry name" value="Glycosidases"/>
    <property type="match status" value="1"/>
</dbReference>
<evidence type="ECO:0000313" key="20">
    <source>
        <dbReference type="Proteomes" id="UP000838878"/>
    </source>
</evidence>
<accession>A0A8J9YD76</accession>
<keyword evidence="5" id="KW-0646">Protease inhibitor</keyword>
<dbReference type="PROSITE" id="PS00022">
    <property type="entry name" value="EGF_1"/>
    <property type="match status" value="2"/>
</dbReference>
<evidence type="ECO:0000256" key="11">
    <source>
        <dbReference type="ARBA" id="ARBA00023180"/>
    </source>
</evidence>
<dbReference type="Proteomes" id="UP000838878">
    <property type="component" value="Chromosome 3"/>
</dbReference>
<keyword evidence="9" id="KW-0186">Copper</keyword>
<dbReference type="Pfam" id="PF01826">
    <property type="entry name" value="TIL"/>
    <property type="match status" value="3"/>
</dbReference>
<dbReference type="Gene3D" id="2.10.25.10">
    <property type="entry name" value="Laminin"/>
    <property type="match status" value="5"/>
</dbReference>
<keyword evidence="20" id="KW-1185">Reference proteome</keyword>
<dbReference type="InterPro" id="IPR050780">
    <property type="entry name" value="Mucin_vWF_Thrombospondin_sf"/>
</dbReference>
<dbReference type="Pfam" id="PF00094">
    <property type="entry name" value="VWD"/>
    <property type="match status" value="4"/>
</dbReference>
<keyword evidence="11" id="KW-0325">Glycoprotein</keyword>
<dbReference type="PANTHER" id="PTHR11339:SF386">
    <property type="entry name" value="HEMOLECTIN, ISOFORM A"/>
    <property type="match status" value="1"/>
</dbReference>
<evidence type="ECO:0000259" key="16">
    <source>
        <dbReference type="PROSITE" id="PS50026"/>
    </source>
</evidence>
<feature type="domain" description="F5/8 type C" evidence="15">
    <location>
        <begin position="2256"/>
        <end position="2396"/>
    </location>
</feature>
<comment type="caution">
    <text evidence="12">Lacks conserved residue(s) required for the propagation of feature annotation.</text>
</comment>
<evidence type="ECO:0000256" key="3">
    <source>
        <dbReference type="ARBA" id="ARBA00009456"/>
    </source>
</evidence>
<dbReference type="Pfam" id="PF13330">
    <property type="entry name" value="Mucin2_WxxW"/>
    <property type="match status" value="1"/>
</dbReference>
<dbReference type="EMBL" id="OV170223">
    <property type="protein sequence ID" value="CAH0722011.1"/>
    <property type="molecule type" value="Genomic_DNA"/>
</dbReference>
<dbReference type="Pfam" id="PF08742">
    <property type="entry name" value="C8"/>
    <property type="match status" value="3"/>
</dbReference>
<keyword evidence="10 12" id="KW-1015">Disulfide bond</keyword>
<protein>
    <recommendedName>
        <fullName evidence="21">Hemocytin</fullName>
    </recommendedName>
</protein>
<dbReference type="SMART" id="SM00231">
    <property type="entry name" value="FA58C"/>
    <property type="match status" value="2"/>
</dbReference>
<dbReference type="PROSITE" id="PS50026">
    <property type="entry name" value="EGF_3"/>
    <property type="match status" value="2"/>
</dbReference>
<evidence type="ECO:0000259" key="18">
    <source>
        <dbReference type="PROSITE" id="PS51233"/>
    </source>
</evidence>
<feature type="domain" description="EGF-like" evidence="16">
    <location>
        <begin position="129"/>
        <end position="161"/>
    </location>
</feature>
<feature type="region of interest" description="Disordered" evidence="13">
    <location>
        <begin position="1781"/>
        <end position="1813"/>
    </location>
</feature>
<feature type="disulfide bond" evidence="12">
    <location>
        <begin position="133"/>
        <end position="143"/>
    </location>
</feature>
<evidence type="ECO:0000256" key="4">
    <source>
        <dbReference type="ARBA" id="ARBA00022525"/>
    </source>
</evidence>
<dbReference type="Pfam" id="PF00754">
    <property type="entry name" value="F5_F8_type_C"/>
    <property type="match status" value="2"/>
</dbReference>
<dbReference type="InterPro" id="IPR025155">
    <property type="entry name" value="WxxW_domain"/>
</dbReference>
<feature type="region of interest" description="Disordered" evidence="13">
    <location>
        <begin position="2190"/>
        <end position="2245"/>
    </location>
</feature>
<feature type="domain" description="EGF-like" evidence="16">
    <location>
        <begin position="228"/>
        <end position="259"/>
    </location>
</feature>
<organism evidence="19 20">
    <name type="scientific">Brenthis ino</name>
    <name type="common">lesser marbled fritillary</name>
    <dbReference type="NCBI Taxonomy" id="405034"/>
    <lineage>
        <taxon>Eukaryota</taxon>
        <taxon>Metazoa</taxon>
        <taxon>Ecdysozoa</taxon>
        <taxon>Arthropoda</taxon>
        <taxon>Hexapoda</taxon>
        <taxon>Insecta</taxon>
        <taxon>Pterygota</taxon>
        <taxon>Neoptera</taxon>
        <taxon>Endopterygota</taxon>
        <taxon>Lepidoptera</taxon>
        <taxon>Glossata</taxon>
        <taxon>Ditrysia</taxon>
        <taxon>Papilionoidea</taxon>
        <taxon>Nymphalidae</taxon>
        <taxon>Heliconiinae</taxon>
        <taxon>Argynnini</taxon>
        <taxon>Brenthis</taxon>
    </lineage>
</organism>
<dbReference type="InterPro" id="IPR008979">
    <property type="entry name" value="Galactose-bd-like_sf"/>
</dbReference>
<feature type="domain" description="VWFD" evidence="18">
    <location>
        <begin position="384"/>
        <end position="559"/>
    </location>
</feature>
<name>A0A8J9YD76_9NEOP</name>
<evidence type="ECO:0000256" key="9">
    <source>
        <dbReference type="ARBA" id="ARBA00023008"/>
    </source>
</evidence>
<keyword evidence="6 14" id="KW-0732">Signal</keyword>
<comment type="similarity">
    <text evidence="3">Belongs to the thrombospondin family.</text>
</comment>
<dbReference type="FunFam" id="2.10.25.10:FF:000055">
    <property type="entry name" value="alpha-tectorin isoform X1"/>
    <property type="match status" value="1"/>
</dbReference>
<dbReference type="SMART" id="SM00832">
    <property type="entry name" value="C8"/>
    <property type="match status" value="3"/>
</dbReference>
<dbReference type="InterPro" id="IPR014853">
    <property type="entry name" value="VWF/SSPO/ZAN-like_Cys-rich_dom"/>
</dbReference>
<dbReference type="PROSITE" id="PS50022">
    <property type="entry name" value="FA58C_3"/>
    <property type="match status" value="2"/>
</dbReference>
<dbReference type="PROSITE" id="PS50940">
    <property type="entry name" value="CHIT_BIND_II"/>
    <property type="match status" value="1"/>
</dbReference>
<evidence type="ECO:0000256" key="10">
    <source>
        <dbReference type="ARBA" id="ARBA00023157"/>
    </source>
</evidence>
<evidence type="ECO:0000256" key="7">
    <source>
        <dbReference type="ARBA" id="ARBA00022737"/>
    </source>
</evidence>
<feature type="domain" description="VWFD" evidence="18">
    <location>
        <begin position="748"/>
        <end position="930"/>
    </location>
</feature>
<feature type="signal peptide" evidence="14">
    <location>
        <begin position="1"/>
        <end position="19"/>
    </location>
</feature>
<dbReference type="OrthoDB" id="6262482at2759"/>
<feature type="compositionally biased region" description="Low complexity" evidence="13">
    <location>
        <begin position="1781"/>
        <end position="1801"/>
    </location>
</feature>